<dbReference type="Gene3D" id="1.10.10.10">
    <property type="entry name" value="Winged helix-like DNA-binding domain superfamily/Winged helix DNA-binding domain"/>
    <property type="match status" value="1"/>
</dbReference>
<keyword evidence="4" id="KW-0804">Transcription</keyword>
<evidence type="ECO:0000256" key="3">
    <source>
        <dbReference type="ARBA" id="ARBA00023125"/>
    </source>
</evidence>
<dbReference type="Pfam" id="PF03466">
    <property type="entry name" value="LysR_substrate"/>
    <property type="match status" value="1"/>
</dbReference>
<dbReference type="InterPro" id="IPR036390">
    <property type="entry name" value="WH_DNA-bd_sf"/>
</dbReference>
<evidence type="ECO:0000259" key="5">
    <source>
        <dbReference type="PROSITE" id="PS50931"/>
    </source>
</evidence>
<dbReference type="PROSITE" id="PS50931">
    <property type="entry name" value="HTH_LYSR"/>
    <property type="match status" value="1"/>
</dbReference>
<dbReference type="CDD" id="cd08417">
    <property type="entry name" value="PBP2_Nitroaromatics_like"/>
    <property type="match status" value="1"/>
</dbReference>
<dbReference type="InterPro" id="IPR050389">
    <property type="entry name" value="LysR-type_TF"/>
</dbReference>
<dbReference type="EMBL" id="JANSLM010000012">
    <property type="protein sequence ID" value="MDT8841244.1"/>
    <property type="molecule type" value="Genomic_DNA"/>
</dbReference>
<sequence length="380" mass="41726">MSNQVRNLRSVNMNLLPILGELLRCPNVSHAANRLHLTQSTVSGSLKQLRLLFEDDLLVQRGREMVLTEKAKELRPEVERLLEQASRLFCAETFDPATAANCFRIATADYVSALVTSCLGPVLQANAPGVSITLTPTPGTTAKDLRLGVVDLIICPNRRENWEACGIAAHDPEFCHEVFIRDRLVAIQSANRSLAERPLALADYLARPHAMYCRTDGQPTIEQETLAQMGLVQRIQFLVPYFTLLPQLVVDSHLVALIPLSLANHYARLFPLDVFEPPVPFPSLDLVMIGACHRADRADLYWLRKIVRDSASSFLDIGNEGGCLETASACAPTDVEVTTAAGTPLLPPRALVCPGHGENRYRVSEESVSPSSSALISFPQ</sequence>
<dbReference type="PANTHER" id="PTHR30118">
    <property type="entry name" value="HTH-TYPE TRANSCRIPTIONAL REGULATOR LEUO-RELATED"/>
    <property type="match status" value="1"/>
</dbReference>
<organism evidence="6 7">
    <name type="scientific">Paraburkholderia fungorum</name>
    <dbReference type="NCBI Taxonomy" id="134537"/>
    <lineage>
        <taxon>Bacteria</taxon>
        <taxon>Pseudomonadati</taxon>
        <taxon>Pseudomonadota</taxon>
        <taxon>Betaproteobacteria</taxon>
        <taxon>Burkholderiales</taxon>
        <taxon>Burkholderiaceae</taxon>
        <taxon>Paraburkholderia</taxon>
    </lineage>
</organism>
<dbReference type="RefSeq" id="WP_082094347.1">
    <property type="nucleotide sequence ID" value="NZ_CP010026.1"/>
</dbReference>
<dbReference type="PANTHER" id="PTHR30118:SF6">
    <property type="entry name" value="HTH-TYPE TRANSCRIPTIONAL REGULATOR LEUO"/>
    <property type="match status" value="1"/>
</dbReference>
<name>A0AAP5UYN5_9BURK</name>
<dbReference type="InterPro" id="IPR000847">
    <property type="entry name" value="LysR_HTH_N"/>
</dbReference>
<evidence type="ECO:0000256" key="1">
    <source>
        <dbReference type="ARBA" id="ARBA00009437"/>
    </source>
</evidence>
<comment type="similarity">
    <text evidence="1">Belongs to the LysR transcriptional regulatory family.</text>
</comment>
<gene>
    <name evidence="6" type="ORF">ParKJ_27835</name>
</gene>
<dbReference type="Gene3D" id="3.40.190.10">
    <property type="entry name" value="Periplasmic binding protein-like II"/>
    <property type="match status" value="2"/>
</dbReference>
<dbReference type="GO" id="GO:0003700">
    <property type="term" value="F:DNA-binding transcription factor activity"/>
    <property type="evidence" value="ECO:0007669"/>
    <property type="project" value="InterPro"/>
</dbReference>
<keyword evidence="2" id="KW-0805">Transcription regulation</keyword>
<comment type="caution">
    <text evidence="6">The sequence shown here is derived from an EMBL/GenBank/DDBJ whole genome shotgun (WGS) entry which is preliminary data.</text>
</comment>
<dbReference type="GO" id="GO:0003677">
    <property type="term" value="F:DNA binding"/>
    <property type="evidence" value="ECO:0007669"/>
    <property type="project" value="UniProtKB-KW"/>
</dbReference>
<dbReference type="InterPro" id="IPR036388">
    <property type="entry name" value="WH-like_DNA-bd_sf"/>
</dbReference>
<reference evidence="6" key="1">
    <citation type="submission" date="2022-08" db="EMBL/GenBank/DDBJ databases">
        <authorList>
            <person name="Kim S.-J."/>
        </authorList>
    </citation>
    <scope>NUCLEOTIDE SEQUENCE</scope>
    <source>
        <strain evidence="6">KJ</strain>
    </source>
</reference>
<accession>A0AAP5UYN5</accession>
<evidence type="ECO:0000313" key="7">
    <source>
        <dbReference type="Proteomes" id="UP001246473"/>
    </source>
</evidence>
<evidence type="ECO:0000256" key="2">
    <source>
        <dbReference type="ARBA" id="ARBA00023015"/>
    </source>
</evidence>
<dbReference type="SUPFAM" id="SSF46785">
    <property type="entry name" value="Winged helix' DNA-binding domain"/>
    <property type="match status" value="1"/>
</dbReference>
<dbReference type="Proteomes" id="UP001246473">
    <property type="component" value="Unassembled WGS sequence"/>
</dbReference>
<protein>
    <submittedName>
        <fullName evidence="6">LysR family transcriptional regulator</fullName>
    </submittedName>
</protein>
<feature type="domain" description="HTH lysR-type" evidence="5">
    <location>
        <begin position="11"/>
        <end position="68"/>
    </location>
</feature>
<evidence type="ECO:0000256" key="4">
    <source>
        <dbReference type="ARBA" id="ARBA00023163"/>
    </source>
</evidence>
<dbReference type="InterPro" id="IPR005119">
    <property type="entry name" value="LysR_subst-bd"/>
</dbReference>
<dbReference type="Pfam" id="PF00126">
    <property type="entry name" value="HTH_1"/>
    <property type="match status" value="1"/>
</dbReference>
<keyword evidence="3" id="KW-0238">DNA-binding</keyword>
<evidence type="ECO:0000313" key="6">
    <source>
        <dbReference type="EMBL" id="MDT8841244.1"/>
    </source>
</evidence>
<dbReference type="SUPFAM" id="SSF53850">
    <property type="entry name" value="Periplasmic binding protein-like II"/>
    <property type="match status" value="1"/>
</dbReference>
<dbReference type="GeneID" id="66516977"/>
<dbReference type="AlphaFoldDB" id="A0AAP5UYN5"/>
<dbReference type="InterPro" id="IPR037402">
    <property type="entry name" value="YidZ_PBP2"/>
</dbReference>
<proteinExistence type="inferred from homology"/>